<dbReference type="InterPro" id="IPR003441">
    <property type="entry name" value="NAC-dom"/>
</dbReference>
<dbReference type="PANTHER" id="PTHR31744:SF220">
    <property type="entry name" value="LOW QUALITY PROTEIN: NAC DOMAIN-CONTAINING PROTEIN 90-LIKE"/>
    <property type="match status" value="1"/>
</dbReference>
<feature type="domain" description="NAC" evidence="2">
    <location>
        <begin position="5"/>
        <end position="171"/>
    </location>
</feature>
<comment type="caution">
    <text evidence="3">The sequence shown here is derived from an EMBL/GenBank/DDBJ whole genome shotgun (WGS) entry which is preliminary data.</text>
</comment>
<accession>A0A8J5KHF7</accession>
<dbReference type="Proteomes" id="UP000734854">
    <property type="component" value="Unassembled WGS sequence"/>
</dbReference>
<dbReference type="Pfam" id="PF02365">
    <property type="entry name" value="NAM"/>
    <property type="match status" value="1"/>
</dbReference>
<evidence type="ECO:0000313" key="3">
    <source>
        <dbReference type="EMBL" id="KAG6481459.1"/>
    </source>
</evidence>
<dbReference type="PROSITE" id="PS51005">
    <property type="entry name" value="NAC"/>
    <property type="match status" value="1"/>
</dbReference>
<reference evidence="3 4" key="1">
    <citation type="submission" date="2020-08" db="EMBL/GenBank/DDBJ databases">
        <title>Plant Genome Project.</title>
        <authorList>
            <person name="Zhang R.-G."/>
        </authorList>
    </citation>
    <scope>NUCLEOTIDE SEQUENCE [LARGE SCALE GENOMIC DNA]</scope>
    <source>
        <tissue evidence="3">Rhizome</tissue>
    </source>
</reference>
<proteinExistence type="predicted"/>
<evidence type="ECO:0000259" key="2">
    <source>
        <dbReference type="PROSITE" id="PS51005"/>
    </source>
</evidence>
<dbReference type="GO" id="GO:0006355">
    <property type="term" value="P:regulation of DNA-templated transcription"/>
    <property type="evidence" value="ECO:0007669"/>
    <property type="project" value="InterPro"/>
</dbReference>
<evidence type="ECO:0000313" key="4">
    <source>
        <dbReference type="Proteomes" id="UP000734854"/>
    </source>
</evidence>
<gene>
    <name evidence="3" type="ORF">ZIOFF_058063</name>
</gene>
<dbReference type="GO" id="GO:0003677">
    <property type="term" value="F:DNA binding"/>
    <property type="evidence" value="ECO:0007669"/>
    <property type="project" value="InterPro"/>
</dbReference>
<dbReference type="EMBL" id="JACMSC010000016">
    <property type="protein sequence ID" value="KAG6481459.1"/>
    <property type="molecule type" value="Genomic_DNA"/>
</dbReference>
<dbReference type="PANTHER" id="PTHR31744">
    <property type="entry name" value="PROTEIN CUP-SHAPED COTYLEDON 2-RELATED"/>
    <property type="match status" value="1"/>
</dbReference>
<protein>
    <recommendedName>
        <fullName evidence="2">NAC domain-containing protein</fullName>
    </recommendedName>
</protein>
<feature type="region of interest" description="Disordered" evidence="1">
    <location>
        <begin position="185"/>
        <end position="213"/>
    </location>
</feature>
<dbReference type="AlphaFoldDB" id="A0A8J5KHF7"/>
<name>A0A8J5KHF7_ZINOF</name>
<evidence type="ECO:0000256" key="1">
    <source>
        <dbReference type="SAM" id="MobiDB-lite"/>
    </source>
</evidence>
<organism evidence="3 4">
    <name type="scientific">Zingiber officinale</name>
    <name type="common">Ginger</name>
    <name type="synonym">Amomum zingiber</name>
    <dbReference type="NCBI Taxonomy" id="94328"/>
    <lineage>
        <taxon>Eukaryota</taxon>
        <taxon>Viridiplantae</taxon>
        <taxon>Streptophyta</taxon>
        <taxon>Embryophyta</taxon>
        <taxon>Tracheophyta</taxon>
        <taxon>Spermatophyta</taxon>
        <taxon>Magnoliopsida</taxon>
        <taxon>Liliopsida</taxon>
        <taxon>Zingiberales</taxon>
        <taxon>Zingiberaceae</taxon>
        <taxon>Zingiber</taxon>
    </lineage>
</organism>
<dbReference type="OrthoDB" id="622307at2759"/>
<keyword evidence="4" id="KW-1185">Reference proteome</keyword>
<sequence length="231" mass="26071">MSSIAPPGFRFYPTEEELIGFFVRYKLDRRRESDIERVIPVADVYSFDPWQLPSMAGEACRADGEQWFFFCPRQEREAHGGRPTRTTPSGYWKATGSPTLVFSSSENNRALGVKRTMVFYRGRAPTGTKTKWKLNDYRAFADHQGAAAASASASASLKLRSEFSVCRVYTKSGLIRAFDRRPVGGAQRARELERRGHDSPLSRRDDGGDNVRVDDDSLSASFWSGLEEYCQ</sequence>